<proteinExistence type="inferred from homology"/>
<feature type="chain" id="PRO_5007599979" description="Peptide methionine sulfoxide reductase MsrA" evidence="5">
    <location>
        <begin position="29"/>
        <end position="234"/>
    </location>
</feature>
<dbReference type="Gene3D" id="3.30.1060.10">
    <property type="entry name" value="Peptide methionine sulphoxide reductase MsrA"/>
    <property type="match status" value="1"/>
</dbReference>
<feature type="active site" evidence="4">
    <location>
        <position position="57"/>
    </location>
</feature>
<evidence type="ECO:0000256" key="2">
    <source>
        <dbReference type="ARBA" id="ARBA00047806"/>
    </source>
</evidence>
<keyword evidence="5" id="KW-0732">Signal</keyword>
<dbReference type="Proteomes" id="UP000076131">
    <property type="component" value="Unassembled WGS sequence"/>
</dbReference>
<dbReference type="HAMAP" id="MF_01401">
    <property type="entry name" value="MsrA"/>
    <property type="match status" value="1"/>
</dbReference>
<dbReference type="SUPFAM" id="SSF55068">
    <property type="entry name" value="Peptide methionine sulfoxide reductase"/>
    <property type="match status" value="1"/>
</dbReference>
<evidence type="ECO:0000256" key="5">
    <source>
        <dbReference type="SAM" id="SignalP"/>
    </source>
</evidence>
<dbReference type="PANTHER" id="PTHR43774:SF1">
    <property type="entry name" value="PEPTIDE METHIONINE SULFOXIDE REDUCTASE MSRA 2"/>
    <property type="match status" value="1"/>
</dbReference>
<keyword evidence="1 4" id="KW-0560">Oxidoreductase</keyword>
<dbReference type="GO" id="GO:0033744">
    <property type="term" value="F:L-methionine:thioredoxin-disulfide S-oxidoreductase activity"/>
    <property type="evidence" value="ECO:0007669"/>
    <property type="project" value="RHEA"/>
</dbReference>
<feature type="domain" description="Peptide methionine sulphoxide reductase MsrA" evidence="6">
    <location>
        <begin position="51"/>
        <end position="202"/>
    </location>
</feature>
<dbReference type="GO" id="GO:0008113">
    <property type="term" value="F:peptide-methionine (S)-S-oxide reductase activity"/>
    <property type="evidence" value="ECO:0007669"/>
    <property type="project" value="UniProtKB-UniRule"/>
</dbReference>
<evidence type="ECO:0000256" key="4">
    <source>
        <dbReference type="HAMAP-Rule" id="MF_01401"/>
    </source>
</evidence>
<comment type="catalytic activity">
    <reaction evidence="2 4">
        <text>L-methionyl-[protein] + [thioredoxin]-disulfide + H2O = L-methionyl-(S)-S-oxide-[protein] + [thioredoxin]-dithiol</text>
        <dbReference type="Rhea" id="RHEA:14217"/>
        <dbReference type="Rhea" id="RHEA-COMP:10698"/>
        <dbReference type="Rhea" id="RHEA-COMP:10700"/>
        <dbReference type="Rhea" id="RHEA-COMP:12313"/>
        <dbReference type="Rhea" id="RHEA-COMP:12315"/>
        <dbReference type="ChEBI" id="CHEBI:15377"/>
        <dbReference type="ChEBI" id="CHEBI:16044"/>
        <dbReference type="ChEBI" id="CHEBI:29950"/>
        <dbReference type="ChEBI" id="CHEBI:44120"/>
        <dbReference type="ChEBI" id="CHEBI:50058"/>
        <dbReference type="EC" id="1.8.4.11"/>
    </reaction>
</comment>
<dbReference type="RefSeq" id="WP_008434293.1">
    <property type="nucleotide sequence ID" value="NZ_LVJS01000049.1"/>
</dbReference>
<dbReference type="AlphaFoldDB" id="A0A154QFT6"/>
<accession>A0A154QFT6</accession>
<reference evidence="7 8" key="1">
    <citation type="journal article" date="2016" name="MBio">
        <title>Lateral Gene Transfer in a Heavy Metal-Contaminated-Groundwater Microbial Community.</title>
        <authorList>
            <person name="Hemme C.L."/>
            <person name="Green S.J."/>
            <person name="Rishishwar L."/>
            <person name="Prakash O."/>
            <person name="Pettenato A."/>
            <person name="Chakraborty R."/>
            <person name="Deutschbauer A.M."/>
            <person name="Van Nostrand J.D."/>
            <person name="Wu L."/>
            <person name="He Z."/>
            <person name="Jordan I.K."/>
            <person name="Hazen T.C."/>
            <person name="Arkin A.P."/>
            <person name="Kostka J.E."/>
            <person name="Zhou J."/>
        </authorList>
    </citation>
    <scope>NUCLEOTIDE SEQUENCE [LARGE SCALE GENOMIC DNA]</scope>
    <source>
        <strain evidence="7 8">FW104-T7</strain>
    </source>
</reference>
<gene>
    <name evidence="4" type="primary">msrA</name>
    <name evidence="7" type="ORF">RHOFW104T7_14895</name>
</gene>
<comment type="caution">
    <text evidence="7">The sequence shown here is derived from an EMBL/GenBank/DDBJ whole genome shotgun (WGS) entry which is preliminary data.</text>
</comment>
<dbReference type="Pfam" id="PF01625">
    <property type="entry name" value="PMSR"/>
    <property type="match status" value="1"/>
</dbReference>
<dbReference type="EC" id="1.8.4.11" evidence="4"/>
<comment type="function">
    <text evidence="4">Has an important function as a repair enzyme for proteins that have been inactivated by oxidation. Catalyzes the reversible oxidation-reduction of methionine sulfoxide in proteins to methionine.</text>
</comment>
<evidence type="ECO:0000259" key="6">
    <source>
        <dbReference type="Pfam" id="PF01625"/>
    </source>
</evidence>
<dbReference type="STRING" id="416169.RHOFW104T7_14895"/>
<organism evidence="7 8">
    <name type="scientific">Rhodanobacter thiooxydans</name>
    <dbReference type="NCBI Taxonomy" id="416169"/>
    <lineage>
        <taxon>Bacteria</taxon>
        <taxon>Pseudomonadati</taxon>
        <taxon>Pseudomonadota</taxon>
        <taxon>Gammaproteobacteria</taxon>
        <taxon>Lysobacterales</taxon>
        <taxon>Rhodanobacteraceae</taxon>
        <taxon>Rhodanobacter</taxon>
    </lineage>
</organism>
<evidence type="ECO:0000313" key="7">
    <source>
        <dbReference type="EMBL" id="KZC23159.1"/>
    </source>
</evidence>
<evidence type="ECO:0000256" key="1">
    <source>
        <dbReference type="ARBA" id="ARBA00023002"/>
    </source>
</evidence>
<evidence type="ECO:0000256" key="3">
    <source>
        <dbReference type="ARBA" id="ARBA00048782"/>
    </source>
</evidence>
<name>A0A154QFT6_9GAMM</name>
<dbReference type="NCBIfam" id="TIGR00401">
    <property type="entry name" value="msrA"/>
    <property type="match status" value="1"/>
</dbReference>
<comment type="catalytic activity">
    <reaction evidence="3 4">
        <text>[thioredoxin]-disulfide + L-methionine + H2O = L-methionine (S)-S-oxide + [thioredoxin]-dithiol</text>
        <dbReference type="Rhea" id="RHEA:19993"/>
        <dbReference type="Rhea" id="RHEA-COMP:10698"/>
        <dbReference type="Rhea" id="RHEA-COMP:10700"/>
        <dbReference type="ChEBI" id="CHEBI:15377"/>
        <dbReference type="ChEBI" id="CHEBI:29950"/>
        <dbReference type="ChEBI" id="CHEBI:50058"/>
        <dbReference type="ChEBI" id="CHEBI:57844"/>
        <dbReference type="ChEBI" id="CHEBI:58772"/>
        <dbReference type="EC" id="1.8.4.11"/>
    </reaction>
</comment>
<protein>
    <recommendedName>
        <fullName evidence="4">Peptide methionine sulfoxide reductase MsrA</fullName>
        <shortName evidence="4">Protein-methionine-S-oxide reductase</shortName>
        <ecNumber evidence="4">1.8.4.11</ecNumber>
    </recommendedName>
    <alternativeName>
        <fullName evidence="4">Peptide-methionine (S)-S-oxide reductase</fullName>
        <shortName evidence="4">Peptide Met(O) reductase</shortName>
    </alternativeName>
</protein>
<dbReference type="InterPro" id="IPR036509">
    <property type="entry name" value="Met_Sox_Rdtase_MsrA_sf"/>
</dbReference>
<dbReference type="PROSITE" id="PS51257">
    <property type="entry name" value="PROKAR_LIPOPROTEIN"/>
    <property type="match status" value="1"/>
</dbReference>
<feature type="signal peptide" evidence="5">
    <location>
        <begin position="1"/>
        <end position="28"/>
    </location>
</feature>
<dbReference type="InterPro" id="IPR002569">
    <property type="entry name" value="Met_Sox_Rdtase_MsrA_dom"/>
</dbReference>
<sequence length="234" mass="25240">MIHRSTFQSVSLAALLMLGASACQPVSAAGGALPAPTVDTLGSAAHSEQVAVLAGGCFWGVEAVFEHVRGVNEVIAGYSGGDADTAHYDEVSAGDTGHAESVQVHYDPALVSYGTLLRVFFSVALDPTEQDRQGPDVGSQYRSVIFYANPEQQRIASAYIAQLGAAKTFPAPIVTKVAPLRAFYPAEAYHQHYFQLHPYNPYIVINDAPKVARLQQLFPALYRLDRQVVEVQLH</sequence>
<dbReference type="PANTHER" id="PTHR43774">
    <property type="entry name" value="PEPTIDE METHIONINE SULFOXIDE REDUCTASE"/>
    <property type="match status" value="1"/>
</dbReference>
<dbReference type="eggNOG" id="COG0225">
    <property type="taxonomic scope" value="Bacteria"/>
</dbReference>
<comment type="similarity">
    <text evidence="4">Belongs to the MsrA Met sulfoxide reductase family.</text>
</comment>
<evidence type="ECO:0000313" key="8">
    <source>
        <dbReference type="Proteomes" id="UP000076131"/>
    </source>
</evidence>
<keyword evidence="8" id="KW-1185">Reference proteome</keyword>
<dbReference type="EMBL" id="LVJS01000049">
    <property type="protein sequence ID" value="KZC23159.1"/>
    <property type="molecule type" value="Genomic_DNA"/>
</dbReference>